<dbReference type="RefSeq" id="WP_192009746.1">
    <property type="nucleotide sequence ID" value="NZ_JACYTQ010000002.1"/>
</dbReference>
<evidence type="ECO:0000256" key="1">
    <source>
        <dbReference type="SAM" id="SignalP"/>
    </source>
</evidence>
<organism evidence="2 3">
    <name type="scientific">Echinicola arenosa</name>
    <dbReference type="NCBI Taxonomy" id="2774144"/>
    <lineage>
        <taxon>Bacteria</taxon>
        <taxon>Pseudomonadati</taxon>
        <taxon>Bacteroidota</taxon>
        <taxon>Cytophagia</taxon>
        <taxon>Cytophagales</taxon>
        <taxon>Cyclobacteriaceae</taxon>
        <taxon>Echinicola</taxon>
    </lineage>
</organism>
<evidence type="ECO:0000313" key="3">
    <source>
        <dbReference type="Proteomes" id="UP000647133"/>
    </source>
</evidence>
<feature type="chain" id="PRO_5047524601" description="Glycine zipper 2TM domain-containing protein" evidence="1">
    <location>
        <begin position="21"/>
        <end position="175"/>
    </location>
</feature>
<proteinExistence type="predicted"/>
<evidence type="ECO:0000313" key="2">
    <source>
        <dbReference type="EMBL" id="MBD8488899.1"/>
    </source>
</evidence>
<keyword evidence="3" id="KW-1185">Reference proteome</keyword>
<feature type="signal peptide" evidence="1">
    <location>
        <begin position="1"/>
        <end position="20"/>
    </location>
</feature>
<dbReference type="Proteomes" id="UP000647133">
    <property type="component" value="Unassembled WGS sequence"/>
</dbReference>
<comment type="caution">
    <text evidence="2">The sequence shown here is derived from an EMBL/GenBank/DDBJ whole genome shotgun (WGS) entry which is preliminary data.</text>
</comment>
<sequence>MKKALSLFLISFALINLAVAQITPKIRQYDMWLTSNASNQSMKGYLFEVRPSSILTTESFPEASSVHSRINEHDIEDIRTLEFRKQGKLGKSIIFGAIIGTAVGLAVGKVDDPNCDDANGMCTRTNINVVLGGMALGGGIGALLGSRKIKIPLNGKKENYRLQQLIKYQLADIEN</sequence>
<protein>
    <recommendedName>
        <fullName evidence="4">Glycine zipper 2TM domain-containing protein</fullName>
    </recommendedName>
</protein>
<gene>
    <name evidence="2" type="ORF">IFO69_09100</name>
</gene>
<dbReference type="EMBL" id="JACYTQ010000002">
    <property type="protein sequence ID" value="MBD8488899.1"/>
    <property type="molecule type" value="Genomic_DNA"/>
</dbReference>
<name>A0ABR9AMP8_9BACT</name>
<accession>A0ABR9AMP8</accession>
<evidence type="ECO:0008006" key="4">
    <source>
        <dbReference type="Google" id="ProtNLM"/>
    </source>
</evidence>
<keyword evidence="1" id="KW-0732">Signal</keyword>
<reference evidence="2 3" key="1">
    <citation type="submission" date="2020-09" db="EMBL/GenBank/DDBJ databases">
        <title>Echinicola sp. CAU 1574 isolated from sand of Sido Beach.</title>
        <authorList>
            <person name="Kim W."/>
        </authorList>
    </citation>
    <scope>NUCLEOTIDE SEQUENCE [LARGE SCALE GENOMIC DNA]</scope>
    <source>
        <strain evidence="2 3">CAU 1574</strain>
    </source>
</reference>